<accession>A0ABW5P294</accession>
<dbReference type="Proteomes" id="UP001597475">
    <property type="component" value="Unassembled WGS sequence"/>
</dbReference>
<evidence type="ECO:0000259" key="1">
    <source>
        <dbReference type="Pfam" id="PF13683"/>
    </source>
</evidence>
<evidence type="ECO:0000313" key="3">
    <source>
        <dbReference type="Proteomes" id="UP001597475"/>
    </source>
</evidence>
<organism evidence="2 3">
    <name type="scientific">Deinococcus taklimakanensis</name>
    <dbReference type="NCBI Taxonomy" id="536443"/>
    <lineage>
        <taxon>Bacteria</taxon>
        <taxon>Thermotogati</taxon>
        <taxon>Deinococcota</taxon>
        <taxon>Deinococci</taxon>
        <taxon>Deinococcales</taxon>
        <taxon>Deinococcaceae</taxon>
        <taxon>Deinococcus</taxon>
    </lineage>
</organism>
<feature type="domain" description="Integrase catalytic" evidence="1">
    <location>
        <begin position="1"/>
        <end position="28"/>
    </location>
</feature>
<sequence length="38" mass="4474">DARQHLDRFIGELYNRERLHSSLGYVPPTEFAARYHSA</sequence>
<dbReference type="Pfam" id="PF13683">
    <property type="entry name" value="rve_3"/>
    <property type="match status" value="1"/>
</dbReference>
<comment type="caution">
    <text evidence="2">The sequence shown here is derived from an EMBL/GenBank/DDBJ whole genome shotgun (WGS) entry which is preliminary data.</text>
</comment>
<dbReference type="RefSeq" id="WP_386844263.1">
    <property type="nucleotide sequence ID" value="NZ_JBHUMK010000027.1"/>
</dbReference>
<evidence type="ECO:0000313" key="2">
    <source>
        <dbReference type="EMBL" id="MFD2609130.1"/>
    </source>
</evidence>
<keyword evidence="3" id="KW-1185">Reference proteome</keyword>
<feature type="non-terminal residue" evidence="2">
    <location>
        <position position="1"/>
    </location>
</feature>
<dbReference type="InterPro" id="IPR001584">
    <property type="entry name" value="Integrase_cat-core"/>
</dbReference>
<gene>
    <name evidence="2" type="ORF">ACFSR9_06705</name>
</gene>
<proteinExistence type="predicted"/>
<protein>
    <submittedName>
        <fullName evidence="2">Integrase core domain-containing protein</fullName>
    </submittedName>
</protein>
<reference evidence="3" key="1">
    <citation type="journal article" date="2019" name="Int. J. Syst. Evol. Microbiol.">
        <title>The Global Catalogue of Microorganisms (GCM) 10K type strain sequencing project: providing services to taxonomists for standard genome sequencing and annotation.</title>
        <authorList>
            <consortium name="The Broad Institute Genomics Platform"/>
            <consortium name="The Broad Institute Genome Sequencing Center for Infectious Disease"/>
            <person name="Wu L."/>
            <person name="Ma J."/>
        </authorList>
    </citation>
    <scope>NUCLEOTIDE SEQUENCE [LARGE SCALE GENOMIC DNA]</scope>
    <source>
        <strain evidence="3">KCTC 33842</strain>
    </source>
</reference>
<dbReference type="EMBL" id="JBHUMK010000027">
    <property type="protein sequence ID" value="MFD2609130.1"/>
    <property type="molecule type" value="Genomic_DNA"/>
</dbReference>
<name>A0ABW5P294_9DEIO</name>